<feature type="transmembrane region" description="Helical" evidence="1">
    <location>
        <begin position="98"/>
        <end position="117"/>
    </location>
</feature>
<protein>
    <recommendedName>
        <fullName evidence="4">Rhomboid family intramembrane serine protease</fullName>
    </recommendedName>
</protein>
<dbReference type="Pfam" id="PF20401">
    <property type="entry name" value="Rhomboid_2"/>
    <property type="match status" value="1"/>
</dbReference>
<keyword evidence="3" id="KW-1185">Reference proteome</keyword>
<dbReference type="EMBL" id="MLYP01000004">
    <property type="protein sequence ID" value="OIK01194.1"/>
    <property type="molecule type" value="Genomic_DNA"/>
</dbReference>
<proteinExistence type="predicted"/>
<evidence type="ECO:0000256" key="1">
    <source>
        <dbReference type="SAM" id="Phobius"/>
    </source>
</evidence>
<keyword evidence="1" id="KW-0472">Membrane</keyword>
<feature type="transmembrane region" description="Helical" evidence="1">
    <location>
        <begin position="124"/>
        <end position="141"/>
    </location>
</feature>
<dbReference type="Proteomes" id="UP000179935">
    <property type="component" value="Unassembled WGS sequence"/>
</dbReference>
<dbReference type="InterPro" id="IPR046862">
    <property type="entry name" value="Rhomboid_2"/>
</dbReference>
<keyword evidence="1" id="KW-1133">Transmembrane helix</keyword>
<sequence length="181" mass="19564">MPPSVEDHFLRQRSTNIHELSSDPVRAFVTSAMWIDGGYVLPYVVLYTVFHAQAERWLGTVRWLAVCGAAHVLATLVSEGALLLAIRDGAVPYSAVDTLDFGVSYALAGVAAVLTYRIAAPWRYAYLAGVLLVYGAPLATSPGFTDFGHIVSVLIGLACYPLTRGRGKPWNPKETLAALRS</sequence>
<dbReference type="OrthoDB" id="4827451at2"/>
<reference evidence="2 3" key="1">
    <citation type="submission" date="2016-10" db="EMBL/GenBank/DDBJ databases">
        <title>Genome sequence of Streptomyces sp. MUSC 93.</title>
        <authorList>
            <person name="Lee L.-H."/>
            <person name="Ser H.-L."/>
            <person name="Law J.W.-F."/>
        </authorList>
    </citation>
    <scope>NUCLEOTIDE SEQUENCE [LARGE SCALE GENOMIC DNA]</scope>
    <source>
        <strain evidence="2 3">MUSC 93</strain>
    </source>
</reference>
<comment type="caution">
    <text evidence="2">The sequence shown here is derived from an EMBL/GenBank/DDBJ whole genome shotgun (WGS) entry which is preliminary data.</text>
</comment>
<dbReference type="STRING" id="1428652.BIV24_01740"/>
<organism evidence="2 3">
    <name type="scientific">Streptomyces colonosanans</name>
    <dbReference type="NCBI Taxonomy" id="1428652"/>
    <lineage>
        <taxon>Bacteria</taxon>
        <taxon>Bacillati</taxon>
        <taxon>Actinomycetota</taxon>
        <taxon>Actinomycetes</taxon>
        <taxon>Kitasatosporales</taxon>
        <taxon>Streptomycetaceae</taxon>
        <taxon>Streptomyces</taxon>
    </lineage>
</organism>
<evidence type="ECO:0000313" key="2">
    <source>
        <dbReference type="EMBL" id="OIK01194.1"/>
    </source>
</evidence>
<keyword evidence="1" id="KW-0812">Transmembrane</keyword>
<feature type="transmembrane region" description="Helical" evidence="1">
    <location>
        <begin position="28"/>
        <end position="50"/>
    </location>
</feature>
<name>A0A1S2Q566_9ACTN</name>
<evidence type="ECO:0000313" key="3">
    <source>
        <dbReference type="Proteomes" id="UP000179935"/>
    </source>
</evidence>
<dbReference type="AlphaFoldDB" id="A0A1S2Q566"/>
<accession>A0A1S2Q566</accession>
<gene>
    <name evidence="2" type="ORF">BIV24_01740</name>
</gene>
<evidence type="ECO:0008006" key="4">
    <source>
        <dbReference type="Google" id="ProtNLM"/>
    </source>
</evidence>
<feature type="transmembrane region" description="Helical" evidence="1">
    <location>
        <begin position="62"/>
        <end position="86"/>
    </location>
</feature>